<dbReference type="Gene3D" id="3.30.60.190">
    <property type="match status" value="1"/>
</dbReference>
<organism evidence="4 5">
    <name type="scientific">Caenorhabditis japonica</name>
    <dbReference type="NCBI Taxonomy" id="281687"/>
    <lineage>
        <taxon>Eukaryota</taxon>
        <taxon>Metazoa</taxon>
        <taxon>Ecdysozoa</taxon>
        <taxon>Nematoda</taxon>
        <taxon>Chromadorea</taxon>
        <taxon>Rhabditida</taxon>
        <taxon>Rhabditina</taxon>
        <taxon>Rhabditomorpha</taxon>
        <taxon>Rhabditoidea</taxon>
        <taxon>Rhabditidae</taxon>
        <taxon>Peloderinae</taxon>
        <taxon>Caenorhabditis</taxon>
    </lineage>
</organism>
<dbReference type="PANTHER" id="PTHR15555:SF0">
    <property type="entry name" value="ZINC FINGER HIT DOMAIN-CONTAINING PROTEIN 2"/>
    <property type="match status" value="1"/>
</dbReference>
<name>A0A8R1HV26_CAEJA</name>
<dbReference type="GO" id="GO:0008270">
    <property type="term" value="F:zinc ion binding"/>
    <property type="evidence" value="ECO:0007669"/>
    <property type="project" value="UniProtKB-UniRule"/>
</dbReference>
<reference evidence="4" key="2">
    <citation type="submission" date="2022-06" db="UniProtKB">
        <authorList>
            <consortium name="EnsemblMetazoa"/>
        </authorList>
    </citation>
    <scope>IDENTIFICATION</scope>
    <source>
        <strain evidence="4">DF5081</strain>
    </source>
</reference>
<dbReference type="InterPro" id="IPR039646">
    <property type="entry name" value="ZNHIT2"/>
</dbReference>
<dbReference type="Proteomes" id="UP000005237">
    <property type="component" value="Unassembled WGS sequence"/>
</dbReference>
<dbReference type="OMA" id="TIKCYRN"/>
<dbReference type="PROSITE" id="PS51083">
    <property type="entry name" value="ZF_HIT"/>
    <property type="match status" value="1"/>
</dbReference>
<dbReference type="PANTHER" id="PTHR15555">
    <property type="entry name" value="ZINC FINGER HIT DOMAIN CONTAINING PROTEIN 2 PROTEIN FON -RELATED"/>
    <property type="match status" value="1"/>
</dbReference>
<feature type="domain" description="HIT-type" evidence="3">
    <location>
        <begin position="11"/>
        <end position="45"/>
    </location>
</feature>
<feature type="compositionally biased region" description="Acidic residues" evidence="2">
    <location>
        <begin position="86"/>
        <end position="100"/>
    </location>
</feature>
<evidence type="ECO:0000256" key="1">
    <source>
        <dbReference type="PROSITE-ProRule" id="PRU00453"/>
    </source>
</evidence>
<proteinExistence type="predicted"/>
<keyword evidence="1" id="KW-0863">Zinc-finger</keyword>
<reference evidence="5" key="1">
    <citation type="submission" date="2010-08" db="EMBL/GenBank/DDBJ databases">
        <authorList>
            <consortium name="Caenorhabditis japonica Sequencing Consortium"/>
            <person name="Wilson R.K."/>
        </authorList>
    </citation>
    <scope>NUCLEOTIDE SEQUENCE [LARGE SCALE GENOMIC DNA]</scope>
    <source>
        <strain evidence="5">DF5081</strain>
    </source>
</reference>
<dbReference type="InterPro" id="IPR007529">
    <property type="entry name" value="Znf_HIT"/>
</dbReference>
<keyword evidence="1" id="KW-0862">Zinc</keyword>
<protein>
    <submittedName>
        <fullName evidence="4">HIT-type domain-containing protein</fullName>
    </submittedName>
</protein>
<dbReference type="EnsemblMetazoa" id="CJA09370.1">
    <property type="protein sequence ID" value="CJA09370.1"/>
    <property type="gene ID" value="WBGene00128574"/>
</dbReference>
<evidence type="ECO:0000313" key="5">
    <source>
        <dbReference type="Proteomes" id="UP000005237"/>
    </source>
</evidence>
<accession>A0A8R1HV26</accession>
<sequence>MASTSATSLQCGICGIERKEPYKCPRCSLLYCTIKCYRNPKHSECSEKFYQEQVQRELSGKKADMSHKGEEYKEKMQKFLDGDWSGIEEGEPLDSDDEDVKNEHDWQREEDEAMKKTVQGAIDDYGLEDDEIERRFIGMGLSDNVDELLNTLTPEEREAFKMLASEMQEEELGLTRSCFSGAQN</sequence>
<evidence type="ECO:0000259" key="3">
    <source>
        <dbReference type="PROSITE" id="PS51083"/>
    </source>
</evidence>
<dbReference type="CDD" id="cd23024">
    <property type="entry name" value="zf-HIT_ZNHIT2-3"/>
    <property type="match status" value="1"/>
</dbReference>
<keyword evidence="5" id="KW-1185">Reference proteome</keyword>
<keyword evidence="1" id="KW-0479">Metal-binding</keyword>
<dbReference type="Pfam" id="PF04438">
    <property type="entry name" value="zf-HIT"/>
    <property type="match status" value="1"/>
</dbReference>
<dbReference type="AlphaFoldDB" id="A0A8R1HV26"/>
<feature type="region of interest" description="Disordered" evidence="2">
    <location>
        <begin position="83"/>
        <end position="113"/>
    </location>
</feature>
<evidence type="ECO:0000256" key="2">
    <source>
        <dbReference type="SAM" id="MobiDB-lite"/>
    </source>
</evidence>
<dbReference type="SUPFAM" id="SSF144232">
    <property type="entry name" value="HIT/MYND zinc finger-like"/>
    <property type="match status" value="1"/>
</dbReference>
<evidence type="ECO:0000313" key="4">
    <source>
        <dbReference type="EnsemblMetazoa" id="CJA09370.1"/>
    </source>
</evidence>